<evidence type="ECO:0000256" key="3">
    <source>
        <dbReference type="ARBA" id="ARBA00012334"/>
    </source>
</evidence>
<feature type="domain" description="BPL/LPL catalytic" evidence="9">
    <location>
        <begin position="43"/>
        <end position="215"/>
    </location>
</feature>
<dbReference type="GO" id="GO:0033819">
    <property type="term" value="F:lipoyl(octanoyl) transferase activity"/>
    <property type="evidence" value="ECO:0007669"/>
    <property type="project" value="UniProtKB-EC"/>
</dbReference>
<keyword evidence="4" id="KW-0808">Transferase</keyword>
<dbReference type="InterPro" id="IPR045864">
    <property type="entry name" value="aa-tRNA-synth_II/BPL/LPL"/>
</dbReference>
<evidence type="ECO:0000256" key="2">
    <source>
        <dbReference type="ARBA" id="ARBA00007907"/>
    </source>
</evidence>
<protein>
    <recommendedName>
        <fullName evidence="3">lipoyl(octanoyl) transferase</fullName>
        <ecNumber evidence="3">2.3.1.181</ecNumber>
    </recommendedName>
    <alternativeName>
        <fullName evidence="6">Lipoate-protein ligase B</fullName>
    </alternativeName>
    <alternativeName>
        <fullName evidence="7">Lipoyl/octanoyl transferase</fullName>
    </alternativeName>
</protein>
<comment type="similarity">
    <text evidence="2">Belongs to the LipB family.</text>
</comment>
<evidence type="ECO:0000256" key="1">
    <source>
        <dbReference type="ARBA" id="ARBA00004821"/>
    </source>
</evidence>
<dbReference type="EMBL" id="CAJHNH020002646">
    <property type="protein sequence ID" value="CAG5127321.1"/>
    <property type="molecule type" value="Genomic_DNA"/>
</dbReference>
<dbReference type="GO" id="GO:0009249">
    <property type="term" value="P:protein lipoylation"/>
    <property type="evidence" value="ECO:0007669"/>
    <property type="project" value="InterPro"/>
</dbReference>
<dbReference type="PANTHER" id="PTHR10993">
    <property type="entry name" value="OCTANOYLTRANSFERASE"/>
    <property type="match status" value="1"/>
</dbReference>
<dbReference type="InterPro" id="IPR000544">
    <property type="entry name" value="Octanoyltransferase"/>
</dbReference>
<dbReference type="EC" id="2.3.1.181" evidence="3"/>
<dbReference type="Proteomes" id="UP000678393">
    <property type="component" value="Unassembled WGS sequence"/>
</dbReference>
<dbReference type="OrthoDB" id="19908at2759"/>
<keyword evidence="11" id="KW-1185">Reference proteome</keyword>
<dbReference type="PROSITE" id="PS01313">
    <property type="entry name" value="LIPB"/>
    <property type="match status" value="1"/>
</dbReference>
<comment type="caution">
    <text evidence="10">The sequence shown here is derived from an EMBL/GenBank/DDBJ whole genome shotgun (WGS) entry which is preliminary data.</text>
</comment>
<dbReference type="Pfam" id="PF21948">
    <property type="entry name" value="LplA-B_cat"/>
    <property type="match status" value="1"/>
</dbReference>
<dbReference type="PROSITE" id="PS51733">
    <property type="entry name" value="BPL_LPL_CATALYTIC"/>
    <property type="match status" value="1"/>
</dbReference>
<dbReference type="PANTHER" id="PTHR10993:SF7">
    <property type="entry name" value="LIPOYLTRANSFERASE 2, MITOCHONDRIAL-RELATED"/>
    <property type="match status" value="1"/>
</dbReference>
<evidence type="ECO:0000256" key="7">
    <source>
        <dbReference type="ARBA" id="ARBA00033331"/>
    </source>
</evidence>
<organism evidence="10 11">
    <name type="scientific">Candidula unifasciata</name>
    <dbReference type="NCBI Taxonomy" id="100452"/>
    <lineage>
        <taxon>Eukaryota</taxon>
        <taxon>Metazoa</taxon>
        <taxon>Spiralia</taxon>
        <taxon>Lophotrochozoa</taxon>
        <taxon>Mollusca</taxon>
        <taxon>Gastropoda</taxon>
        <taxon>Heterobranchia</taxon>
        <taxon>Euthyneura</taxon>
        <taxon>Panpulmonata</taxon>
        <taxon>Eupulmonata</taxon>
        <taxon>Stylommatophora</taxon>
        <taxon>Helicina</taxon>
        <taxon>Helicoidea</taxon>
        <taxon>Geomitridae</taxon>
        <taxon>Candidula</taxon>
    </lineage>
</organism>
<dbReference type="Gene3D" id="3.30.930.10">
    <property type="entry name" value="Bira Bifunctional Protein, Domain 2"/>
    <property type="match status" value="1"/>
</dbReference>
<evidence type="ECO:0000256" key="6">
    <source>
        <dbReference type="ARBA" id="ARBA00030797"/>
    </source>
</evidence>
<dbReference type="NCBIfam" id="TIGR00214">
    <property type="entry name" value="lipB"/>
    <property type="match status" value="1"/>
</dbReference>
<dbReference type="InterPro" id="IPR004143">
    <property type="entry name" value="BPL_LPL_catalytic"/>
</dbReference>
<feature type="region of interest" description="Disordered" evidence="8">
    <location>
        <begin position="225"/>
        <end position="246"/>
    </location>
</feature>
<dbReference type="SUPFAM" id="SSF55681">
    <property type="entry name" value="Class II aaRS and biotin synthetases"/>
    <property type="match status" value="1"/>
</dbReference>
<reference evidence="10" key="1">
    <citation type="submission" date="2021-04" db="EMBL/GenBank/DDBJ databases">
        <authorList>
            <consortium name="Molecular Ecology Group"/>
        </authorList>
    </citation>
    <scope>NUCLEOTIDE SEQUENCE</scope>
</reference>
<accession>A0A8S3ZKK2</accession>
<evidence type="ECO:0000313" key="11">
    <source>
        <dbReference type="Proteomes" id="UP000678393"/>
    </source>
</evidence>
<keyword evidence="5" id="KW-0012">Acyltransferase</keyword>
<comment type="pathway">
    <text evidence="1">Protein modification; protein lipoylation via endogenous pathway; protein N(6)-(lipoyl)lysine from octanoyl-[acyl-carrier-protein]: step 1/2.</text>
</comment>
<proteinExistence type="inferred from homology"/>
<evidence type="ECO:0000259" key="9">
    <source>
        <dbReference type="PROSITE" id="PS51733"/>
    </source>
</evidence>
<evidence type="ECO:0000256" key="5">
    <source>
        <dbReference type="ARBA" id="ARBA00023315"/>
    </source>
</evidence>
<evidence type="ECO:0000256" key="8">
    <source>
        <dbReference type="SAM" id="MobiDB-lite"/>
    </source>
</evidence>
<gene>
    <name evidence="10" type="ORF">CUNI_LOCUS12879</name>
</gene>
<sequence length="246" mass="27679">MCAVSNKAVSVITLGRMGFMAAYDVQMRFARQHLDELAGKPNVYGENTLLLVEHTPVYTVGIRNQNYSKIDEVKLKQTGAEFYKTNRGGLITFHGPGQLVAYPILNLQHFKPSMKWYVCQLEKTLITTLKQFGLTGQTTDQTGVWVEDRKIASIGLHGSRYVTTHGVSLNCNVDLDWFKHILRQEVDYDAAVKPFLRGFQEVFECELEFKMLDEKELRSVCASSSLSGATNCDSEVAPTKLSQRAE</sequence>
<name>A0A8S3ZKK2_9EUPU</name>
<dbReference type="AlphaFoldDB" id="A0A8S3ZKK2"/>
<dbReference type="InterPro" id="IPR020605">
    <property type="entry name" value="Octanoyltransferase_CS"/>
</dbReference>
<dbReference type="CDD" id="cd16444">
    <property type="entry name" value="LipB"/>
    <property type="match status" value="1"/>
</dbReference>
<evidence type="ECO:0000313" key="10">
    <source>
        <dbReference type="EMBL" id="CAG5127321.1"/>
    </source>
</evidence>
<evidence type="ECO:0000256" key="4">
    <source>
        <dbReference type="ARBA" id="ARBA00022679"/>
    </source>
</evidence>